<dbReference type="EMBL" id="JXXV01000006">
    <property type="protein sequence ID" value="KJY84881.1"/>
    <property type="molecule type" value="Genomic_DNA"/>
</dbReference>
<keyword evidence="1" id="KW-0472">Membrane</keyword>
<gene>
    <name evidence="2" type="ORF">TW81_02505</name>
</gene>
<evidence type="ECO:0000313" key="3">
    <source>
        <dbReference type="Proteomes" id="UP000033673"/>
    </source>
</evidence>
<evidence type="ECO:0000313" key="2">
    <source>
        <dbReference type="EMBL" id="KJY84881.1"/>
    </source>
</evidence>
<dbReference type="Proteomes" id="UP000033673">
    <property type="component" value="Unassembled WGS sequence"/>
</dbReference>
<name>A0A0F4NS08_9VIBR</name>
<feature type="transmembrane region" description="Helical" evidence="1">
    <location>
        <begin position="79"/>
        <end position="100"/>
    </location>
</feature>
<dbReference type="AlphaFoldDB" id="A0A0F4NS08"/>
<organism evidence="2 3">
    <name type="scientific">Vibrio galatheae</name>
    <dbReference type="NCBI Taxonomy" id="579748"/>
    <lineage>
        <taxon>Bacteria</taxon>
        <taxon>Pseudomonadati</taxon>
        <taxon>Pseudomonadota</taxon>
        <taxon>Gammaproteobacteria</taxon>
        <taxon>Vibrionales</taxon>
        <taxon>Vibrionaceae</taxon>
        <taxon>Vibrio</taxon>
    </lineage>
</organism>
<dbReference type="Pfam" id="PF11872">
    <property type="entry name" value="DUF3392"/>
    <property type="match status" value="1"/>
</dbReference>
<dbReference type="RefSeq" id="WP_045954148.1">
    <property type="nucleotide sequence ID" value="NZ_JXXV01000006.1"/>
</dbReference>
<dbReference type="PATRIC" id="fig|579748.3.peg.523"/>
<feature type="transmembrane region" description="Helical" evidence="1">
    <location>
        <begin position="20"/>
        <end position="38"/>
    </location>
</feature>
<dbReference type="InterPro" id="IPR021813">
    <property type="entry name" value="DUF3392"/>
</dbReference>
<comment type="caution">
    <text evidence="2">The sequence shown here is derived from an EMBL/GenBank/DDBJ whole genome shotgun (WGS) entry which is preliminary data.</text>
</comment>
<dbReference type="STRING" id="579748.TW81_02505"/>
<protein>
    <submittedName>
        <fullName evidence="2">Membrane protein</fullName>
    </submittedName>
</protein>
<keyword evidence="3" id="KW-1185">Reference proteome</keyword>
<dbReference type="OrthoDB" id="6196761at2"/>
<accession>A0A0F4NS08</accession>
<keyword evidence="1" id="KW-1133">Transmembrane helix</keyword>
<feature type="transmembrane region" description="Helical" evidence="1">
    <location>
        <begin position="47"/>
        <end position="67"/>
    </location>
</feature>
<proteinExistence type="predicted"/>
<sequence>MEYLNLFGGYLRPYLGEISTALIACTLVMAGGEINALVRKLLRNTNFALRTIVFVLINAFGYGLIIIKATPYLSRTLSGLEAGIMFSIVLFCFMIIGLWAQRNRQI</sequence>
<reference evidence="2 3" key="1">
    <citation type="journal article" date="2015" name="BMC Genomics">
        <title>Genome mining reveals unlocked bioactive potential of marine Gram-negative bacteria.</title>
        <authorList>
            <person name="Machado H."/>
            <person name="Sonnenschein E.C."/>
            <person name="Melchiorsen J."/>
            <person name="Gram L."/>
        </authorList>
    </citation>
    <scope>NUCLEOTIDE SEQUENCE [LARGE SCALE GENOMIC DNA]</scope>
    <source>
        <strain evidence="2 3">S2757</strain>
    </source>
</reference>
<evidence type="ECO:0000256" key="1">
    <source>
        <dbReference type="SAM" id="Phobius"/>
    </source>
</evidence>
<keyword evidence="1" id="KW-0812">Transmembrane</keyword>